<dbReference type="RefSeq" id="WP_248636996.1">
    <property type="nucleotide sequence ID" value="NZ_JALPTH010000036.1"/>
</dbReference>
<evidence type="ECO:0000259" key="2">
    <source>
        <dbReference type="Pfam" id="PF08327"/>
    </source>
</evidence>
<gene>
    <name evidence="3" type="ORF">M1O15_28010</name>
</gene>
<dbReference type="SUPFAM" id="SSF55961">
    <property type="entry name" value="Bet v1-like"/>
    <property type="match status" value="1"/>
</dbReference>
<comment type="similarity">
    <text evidence="1">Belongs to the AHA1 family.</text>
</comment>
<feature type="domain" description="Activator of Hsp90 ATPase homologue 1/2-like C-terminal" evidence="2">
    <location>
        <begin position="28"/>
        <end position="148"/>
    </location>
</feature>
<sequence length="178" mass="19976">MAPTLLPPGETETRGDRHTLRFAVPLPHPGERVWLALTTPGGLGDWLAESRGLQPRLGGEVALRWLTPPDRTAAPGPAESGTVTAWDPERVAEYTVGPHGRMRFRLEPGEGPGSTVLRFTNEFRGTEEQRLDRLACWHDHFLHLAAHLDGHRTDWAAWSTERWQGLRDDYEARDFDAS</sequence>
<protein>
    <submittedName>
        <fullName evidence="3">SRPBCC domain-containing protein</fullName>
    </submittedName>
</protein>
<comment type="caution">
    <text evidence="3">The sequence shown here is derived from an EMBL/GenBank/DDBJ whole genome shotgun (WGS) entry which is preliminary data.</text>
</comment>
<evidence type="ECO:0000313" key="3">
    <source>
        <dbReference type="EMBL" id="MCK8681169.1"/>
    </source>
</evidence>
<dbReference type="InterPro" id="IPR013538">
    <property type="entry name" value="ASHA1/2-like_C"/>
</dbReference>
<keyword evidence="4" id="KW-1185">Reference proteome</keyword>
<evidence type="ECO:0000313" key="4">
    <source>
        <dbReference type="Proteomes" id="UP001522868"/>
    </source>
</evidence>
<dbReference type="Pfam" id="PF08327">
    <property type="entry name" value="AHSA1"/>
    <property type="match status" value="1"/>
</dbReference>
<dbReference type="InterPro" id="IPR023393">
    <property type="entry name" value="START-like_dom_sf"/>
</dbReference>
<dbReference type="EMBL" id="JALPTH010000036">
    <property type="protein sequence ID" value="MCK8681169.1"/>
    <property type="molecule type" value="Genomic_DNA"/>
</dbReference>
<organism evidence="3 4">
    <name type="scientific">Streptomyces lichenis</name>
    <dbReference type="NCBI Taxonomy" id="2306967"/>
    <lineage>
        <taxon>Bacteria</taxon>
        <taxon>Bacillati</taxon>
        <taxon>Actinomycetota</taxon>
        <taxon>Actinomycetes</taxon>
        <taxon>Kitasatosporales</taxon>
        <taxon>Streptomycetaceae</taxon>
        <taxon>Streptomyces</taxon>
    </lineage>
</organism>
<dbReference type="Gene3D" id="3.30.530.20">
    <property type="match status" value="1"/>
</dbReference>
<evidence type="ECO:0000256" key="1">
    <source>
        <dbReference type="ARBA" id="ARBA00006817"/>
    </source>
</evidence>
<name>A0ABT0IIM0_9ACTN</name>
<accession>A0ABT0IIM0</accession>
<proteinExistence type="inferred from homology"/>
<dbReference type="Proteomes" id="UP001522868">
    <property type="component" value="Unassembled WGS sequence"/>
</dbReference>
<reference evidence="3 4" key="1">
    <citation type="submission" date="2022-04" db="EMBL/GenBank/DDBJ databases">
        <title>Streptomyces sp. nov. LCR6-01 isolated from Lichen of Dirinaria sp.</title>
        <authorList>
            <person name="Kanchanasin P."/>
            <person name="Tanasupawat S."/>
            <person name="Phongsopitanun W."/>
        </authorList>
    </citation>
    <scope>NUCLEOTIDE SEQUENCE [LARGE SCALE GENOMIC DNA]</scope>
    <source>
        <strain evidence="3 4">LCR6-01</strain>
    </source>
</reference>